<dbReference type="Gene3D" id="1.25.40.10">
    <property type="entry name" value="Tetratricopeptide repeat domain"/>
    <property type="match status" value="1"/>
</dbReference>
<keyword evidence="2" id="KW-0732">Signal</keyword>
<dbReference type="Proteomes" id="UP001595799">
    <property type="component" value="Unassembled WGS sequence"/>
</dbReference>
<organism evidence="3 4">
    <name type="scientific">Fodinicurvata halophila</name>
    <dbReference type="NCBI Taxonomy" id="1419723"/>
    <lineage>
        <taxon>Bacteria</taxon>
        <taxon>Pseudomonadati</taxon>
        <taxon>Pseudomonadota</taxon>
        <taxon>Alphaproteobacteria</taxon>
        <taxon>Rhodospirillales</taxon>
        <taxon>Rhodovibrionaceae</taxon>
        <taxon>Fodinicurvata</taxon>
    </lineage>
</organism>
<gene>
    <name evidence="3" type="ORF">ACFOW6_06325</name>
</gene>
<dbReference type="SUPFAM" id="SSF48452">
    <property type="entry name" value="TPR-like"/>
    <property type="match status" value="2"/>
</dbReference>
<feature type="region of interest" description="Disordered" evidence="1">
    <location>
        <begin position="229"/>
        <end position="264"/>
    </location>
</feature>
<dbReference type="EMBL" id="JBHSCW010000003">
    <property type="protein sequence ID" value="MFC4351158.1"/>
    <property type="molecule type" value="Genomic_DNA"/>
</dbReference>
<accession>A0ABV8UIQ4</accession>
<evidence type="ECO:0000313" key="3">
    <source>
        <dbReference type="EMBL" id="MFC4351158.1"/>
    </source>
</evidence>
<sequence length="1066" mass="117729">MLRFLFLVLALALTTSGAGAQTDSGAVPVQGGIHPGFYRLVLDFEDTPNLQAEVEGRHLVLQFNRPVKLDFTPARSSLGPILGAVEIADYGRRILLELSDRRKVRSSFSGSRIVLDLRPAVPPPPPPPDVLVEGEPHEVFDRLRFTWETPVSYRLESGADRSTLHFEGAGSLQFPDDMVSILPRVSQIDSDLADNKLRVTLHHEPGAQLQSRSRENVVEVDVGEPGAGLASDSPFALAAPPQPVLDGPLASDAPSLAEKEEGPDAVSLDITRQPRRQDRFPHTGHTAPWPDEVILELRWPEATGLAALKVEKGLLVVLDRLAPEGFEERLREAAPEFSGVRTRDREDVTVLEVPLSYPLQASVEGEGRKWRIILSPEEPVRPRAPLLERQETAQGQQLSIAASGAREVIEVEDSSRGSLRVVPLTSDGQLFPRPRHFPQFSLMETLQGIVVQPLDERVSVTVGEDEDSVNVVAEDGLYLSAAADTADIENPAAESPEERLFDLETWRFDTGEGYTETRQQLQDNLSGATGHARVLGRLDLARFYFSRGLMAEALGALDRLVEEEPSLVHDPEVRVMRAAANIMTEEYEAAAGRLGGPVLANRPEAGLWQAAYAARARDWPVASRAFAETRELIDDYPANIRLDLRHMAAEAALHQDNFDAAEEYLALAGKDASSSFARARQDYLSGRLAQGRGEMEKAREFWRSAAESSSNAASAKARLALLDDRLESGDVGYEEAIDELQRLRFAWRGDNFEYALLTRLADLQLETGRPAEALRSLRRAVTYFPEAPGADEAARRMRKIFRDTLLDEERLDQLTPMKALALYEEFRELMPAGPEGERLIARLADELVAMDLLERAARLLQYQVEYRLAGTEKSRVGARLASLHLLDDDPEAALDALEETAVSGLEQDLSRQRIYLRAHARSEQGEVEAALELLEGDNSAQARDLQAEILWRNSRWSEAADALSGILPDVSQEGEEFTESDSGRVLNYAVALTLAGRSTELGELASRYDAAMQDSAHAEAYALLVDDFDPHEESSITADLSSVAEARSFMTSYRDKLQEYAESGLR</sequence>
<keyword evidence="4" id="KW-1185">Reference proteome</keyword>
<evidence type="ECO:0000313" key="4">
    <source>
        <dbReference type="Proteomes" id="UP001595799"/>
    </source>
</evidence>
<evidence type="ECO:0000256" key="2">
    <source>
        <dbReference type="SAM" id="SignalP"/>
    </source>
</evidence>
<protein>
    <submittedName>
        <fullName evidence="3">Tetratricopeptide repeat protein</fullName>
    </submittedName>
</protein>
<feature type="chain" id="PRO_5047264160" evidence="2">
    <location>
        <begin position="21"/>
        <end position="1066"/>
    </location>
</feature>
<feature type="signal peptide" evidence="2">
    <location>
        <begin position="1"/>
        <end position="20"/>
    </location>
</feature>
<reference evidence="4" key="1">
    <citation type="journal article" date="2019" name="Int. J. Syst. Evol. Microbiol.">
        <title>The Global Catalogue of Microorganisms (GCM) 10K type strain sequencing project: providing services to taxonomists for standard genome sequencing and annotation.</title>
        <authorList>
            <consortium name="The Broad Institute Genomics Platform"/>
            <consortium name="The Broad Institute Genome Sequencing Center for Infectious Disease"/>
            <person name="Wu L."/>
            <person name="Ma J."/>
        </authorList>
    </citation>
    <scope>NUCLEOTIDE SEQUENCE [LARGE SCALE GENOMIC DNA]</scope>
    <source>
        <strain evidence="4">CECT 8472</strain>
    </source>
</reference>
<dbReference type="InterPro" id="IPR011990">
    <property type="entry name" value="TPR-like_helical_dom_sf"/>
</dbReference>
<comment type="caution">
    <text evidence="3">The sequence shown here is derived from an EMBL/GenBank/DDBJ whole genome shotgun (WGS) entry which is preliminary data.</text>
</comment>
<dbReference type="RefSeq" id="WP_382421497.1">
    <property type="nucleotide sequence ID" value="NZ_JBHSCW010000003.1"/>
</dbReference>
<evidence type="ECO:0000256" key="1">
    <source>
        <dbReference type="SAM" id="MobiDB-lite"/>
    </source>
</evidence>
<proteinExistence type="predicted"/>
<name>A0ABV8UIQ4_9PROT</name>